<sequence>MPGFHKHKNKDSYYFKRRSHGNYHTYQIQDLGCEMVLASGATDGDIVNWDIFYTLLDLNLLHFKESDDTPRDTAPDPESVEFEAVEKLTLERQCEFISRVLDEFALSDIDSDVFHHLIAKVGQRDIPRNLARPIVERLLSNTPYHPLLFGVHGFFDESSPILIACLLHYLFEALRTKTGQAYMDMYEGELIYENDIYQFYLVDDSAYDPEDEKIILTVGWPDPIYEACSETLDERSLANWCQHLTFLLGGEQLAAETEYIGSVVCRGLRHEVEDIALFVQPTL</sequence>
<proteinExistence type="predicted"/>
<comment type="caution">
    <text evidence="1">The sequence shown here is derived from an EMBL/GenBank/DDBJ whole genome shotgun (WGS) entry which is preliminary data.</text>
</comment>
<evidence type="ECO:0000313" key="1">
    <source>
        <dbReference type="EMBL" id="MFC4357974.1"/>
    </source>
</evidence>
<keyword evidence="2" id="KW-1185">Reference proteome</keyword>
<name>A0ABD5PB83_9EURY</name>
<evidence type="ECO:0000313" key="2">
    <source>
        <dbReference type="Proteomes" id="UP001595921"/>
    </source>
</evidence>
<dbReference type="Proteomes" id="UP001595921">
    <property type="component" value="Unassembled WGS sequence"/>
</dbReference>
<organism evidence="1 2">
    <name type="scientific">Halobium salinum</name>
    <dbReference type="NCBI Taxonomy" id="1364940"/>
    <lineage>
        <taxon>Archaea</taxon>
        <taxon>Methanobacteriati</taxon>
        <taxon>Methanobacteriota</taxon>
        <taxon>Stenosarchaea group</taxon>
        <taxon>Halobacteria</taxon>
        <taxon>Halobacteriales</taxon>
        <taxon>Haloferacaceae</taxon>
        <taxon>Halobium</taxon>
    </lineage>
</organism>
<protein>
    <submittedName>
        <fullName evidence="1">Uncharacterized protein</fullName>
    </submittedName>
</protein>
<reference evidence="1 2" key="1">
    <citation type="journal article" date="2019" name="Int. J. Syst. Evol. Microbiol.">
        <title>The Global Catalogue of Microorganisms (GCM) 10K type strain sequencing project: providing services to taxonomists for standard genome sequencing and annotation.</title>
        <authorList>
            <consortium name="The Broad Institute Genomics Platform"/>
            <consortium name="The Broad Institute Genome Sequencing Center for Infectious Disease"/>
            <person name="Wu L."/>
            <person name="Ma J."/>
        </authorList>
    </citation>
    <scope>NUCLEOTIDE SEQUENCE [LARGE SCALE GENOMIC DNA]</scope>
    <source>
        <strain evidence="1 2">CGMCC 1.12553</strain>
    </source>
</reference>
<dbReference type="RefSeq" id="WP_267624443.1">
    <property type="nucleotide sequence ID" value="NZ_JAODIW010000008.1"/>
</dbReference>
<accession>A0ABD5PB83</accession>
<dbReference type="AlphaFoldDB" id="A0ABD5PB83"/>
<gene>
    <name evidence="1" type="ORF">ACFO0N_08445</name>
</gene>
<dbReference type="EMBL" id="JBHSDS010000006">
    <property type="protein sequence ID" value="MFC4357974.1"/>
    <property type="molecule type" value="Genomic_DNA"/>
</dbReference>